<evidence type="ECO:0000313" key="8">
    <source>
        <dbReference type="Proteomes" id="UP000310158"/>
    </source>
</evidence>
<evidence type="ECO:0000259" key="6">
    <source>
        <dbReference type="Pfam" id="PF10277"/>
    </source>
</evidence>
<evidence type="ECO:0000256" key="2">
    <source>
        <dbReference type="ARBA" id="ARBA00022692"/>
    </source>
</evidence>
<feature type="transmembrane region" description="Helical" evidence="5">
    <location>
        <begin position="105"/>
        <end position="125"/>
    </location>
</feature>
<feature type="transmembrane region" description="Helical" evidence="5">
    <location>
        <begin position="7"/>
        <end position="29"/>
    </location>
</feature>
<dbReference type="AlphaFoldDB" id="A0A4S4M7V5"/>
<feature type="domain" description="CWH43-like N-terminal" evidence="6">
    <location>
        <begin position="3"/>
        <end position="128"/>
    </location>
</feature>
<keyword evidence="4 5" id="KW-0472">Membrane</keyword>
<evidence type="ECO:0000256" key="5">
    <source>
        <dbReference type="SAM" id="Phobius"/>
    </source>
</evidence>
<dbReference type="PANTHER" id="PTHR21324:SF2">
    <property type="entry name" value="EG:22E5.9 PROTEIN"/>
    <property type="match status" value="1"/>
</dbReference>
<evidence type="ECO:0000313" key="7">
    <source>
        <dbReference type="EMBL" id="THH21269.1"/>
    </source>
</evidence>
<dbReference type="Pfam" id="PF10277">
    <property type="entry name" value="Frag1"/>
    <property type="match status" value="1"/>
</dbReference>
<dbReference type="GO" id="GO:0012505">
    <property type="term" value="C:endomembrane system"/>
    <property type="evidence" value="ECO:0007669"/>
    <property type="project" value="UniProtKB-SubCell"/>
</dbReference>
<dbReference type="Proteomes" id="UP000310158">
    <property type="component" value="Unassembled WGS sequence"/>
</dbReference>
<comment type="subcellular location">
    <subcellularLocation>
        <location evidence="1">Endomembrane system</location>
        <topology evidence="1">Multi-pass membrane protein</topology>
    </subcellularLocation>
</comment>
<protein>
    <recommendedName>
        <fullName evidence="6">CWH43-like N-terminal domain-containing protein</fullName>
    </recommendedName>
</protein>
<keyword evidence="3 5" id="KW-1133">Transmembrane helix</keyword>
<keyword evidence="2 5" id="KW-0812">Transmembrane</keyword>
<dbReference type="EMBL" id="SGPL01000005">
    <property type="protein sequence ID" value="THH21269.1"/>
    <property type="molecule type" value="Genomic_DNA"/>
</dbReference>
<accession>A0A4S4M7V5</accession>
<name>A0A4S4M7V5_9AGAM</name>
<sequence>MRKRETVFSYLSILGSVIGGAGLILLSIFDTKRHTSLHRAFLLVFIVGVALSAIFSIVEFRWISRSYAQEKQLKIAYIAKAVIAFLLIVLAIAFGITLYNNNNAGAILEWIIAFGFTFYLLSFAYDLRLSKNRHNGEFSKERLTTAHQTEMSHV</sequence>
<dbReference type="InterPro" id="IPR019402">
    <property type="entry name" value="CWH43_N"/>
</dbReference>
<evidence type="ECO:0000256" key="1">
    <source>
        <dbReference type="ARBA" id="ARBA00004127"/>
    </source>
</evidence>
<evidence type="ECO:0000256" key="3">
    <source>
        <dbReference type="ARBA" id="ARBA00022989"/>
    </source>
</evidence>
<comment type="caution">
    <text evidence="7">The sequence shown here is derived from an EMBL/GenBank/DDBJ whole genome shotgun (WGS) entry which is preliminary data.</text>
</comment>
<organism evidence="7 8">
    <name type="scientific">Bondarzewia mesenterica</name>
    <dbReference type="NCBI Taxonomy" id="1095465"/>
    <lineage>
        <taxon>Eukaryota</taxon>
        <taxon>Fungi</taxon>
        <taxon>Dikarya</taxon>
        <taxon>Basidiomycota</taxon>
        <taxon>Agaricomycotina</taxon>
        <taxon>Agaricomycetes</taxon>
        <taxon>Russulales</taxon>
        <taxon>Bondarzewiaceae</taxon>
        <taxon>Bondarzewia</taxon>
    </lineage>
</organism>
<dbReference type="PANTHER" id="PTHR21324">
    <property type="entry name" value="FASTING-INDUCIBLE INTEGRAL MEMBRANE PROTEIN TM6P1-RELATED"/>
    <property type="match status" value="1"/>
</dbReference>
<feature type="transmembrane region" description="Helical" evidence="5">
    <location>
        <begin position="75"/>
        <end position="99"/>
    </location>
</feature>
<reference evidence="7 8" key="1">
    <citation type="submission" date="2019-02" db="EMBL/GenBank/DDBJ databases">
        <title>Genome sequencing of the rare red list fungi Bondarzewia mesenterica.</title>
        <authorList>
            <person name="Buettner E."/>
            <person name="Kellner H."/>
        </authorList>
    </citation>
    <scope>NUCLEOTIDE SEQUENCE [LARGE SCALE GENOMIC DNA]</scope>
    <source>
        <strain evidence="7 8">DSM 108281</strain>
    </source>
</reference>
<keyword evidence="8" id="KW-1185">Reference proteome</keyword>
<dbReference type="OrthoDB" id="10032492at2759"/>
<proteinExistence type="predicted"/>
<dbReference type="InterPro" id="IPR050911">
    <property type="entry name" value="DRAM/TMEM150_Autophagy_Mod"/>
</dbReference>
<feature type="transmembrane region" description="Helical" evidence="5">
    <location>
        <begin position="41"/>
        <end position="63"/>
    </location>
</feature>
<dbReference type="GO" id="GO:0005886">
    <property type="term" value="C:plasma membrane"/>
    <property type="evidence" value="ECO:0007669"/>
    <property type="project" value="TreeGrafter"/>
</dbReference>
<gene>
    <name evidence="7" type="ORF">EW146_g235</name>
</gene>
<evidence type="ECO:0000256" key="4">
    <source>
        <dbReference type="ARBA" id="ARBA00023136"/>
    </source>
</evidence>